<keyword evidence="3" id="KW-1185">Reference proteome</keyword>
<keyword evidence="1" id="KW-1133">Transmembrane helix</keyword>
<keyword evidence="1" id="KW-0812">Transmembrane</keyword>
<reference evidence="2 3" key="1">
    <citation type="submission" date="2024-06" db="EMBL/GenBank/DDBJ databases">
        <authorList>
            <person name="Kraege A."/>
            <person name="Thomma B."/>
        </authorList>
    </citation>
    <scope>NUCLEOTIDE SEQUENCE [LARGE SCALE GENOMIC DNA]</scope>
</reference>
<keyword evidence="1" id="KW-0472">Membrane</keyword>
<comment type="caution">
    <text evidence="2">The sequence shown here is derived from an EMBL/GenBank/DDBJ whole genome shotgun (WGS) entry which is preliminary data.</text>
</comment>
<evidence type="ECO:0000313" key="3">
    <source>
        <dbReference type="Proteomes" id="UP001497392"/>
    </source>
</evidence>
<evidence type="ECO:0000256" key="1">
    <source>
        <dbReference type="SAM" id="Phobius"/>
    </source>
</evidence>
<gene>
    <name evidence="2" type="primary">g7892</name>
    <name evidence="2" type="ORF">VP750_LOCUS6773</name>
</gene>
<proteinExistence type="predicted"/>
<dbReference type="Proteomes" id="UP001497392">
    <property type="component" value="Unassembled WGS sequence"/>
</dbReference>
<accession>A0ABP1FYZ5</accession>
<sequence>MTAANLTTNMTEVVYDGEVDRFLQTRYTFRDDLCKIYDRVKTCHASQQNHTMREVMQALSRAGKTRYELGLSAQHNYTTEVDLQRCLTQANVTSNCSMALQSCMEDVVKLNVTGISGELVSYDHTNDIALVNSIVHPVAGALIAIPVPAFITTMMCIGFVPGMTGAIEAGVMTGALVASLLGAVTLSVWEILRRIP</sequence>
<evidence type="ECO:0000313" key="2">
    <source>
        <dbReference type="EMBL" id="CAL5225114.1"/>
    </source>
</evidence>
<organism evidence="2 3">
    <name type="scientific">Coccomyxa viridis</name>
    <dbReference type="NCBI Taxonomy" id="1274662"/>
    <lineage>
        <taxon>Eukaryota</taxon>
        <taxon>Viridiplantae</taxon>
        <taxon>Chlorophyta</taxon>
        <taxon>core chlorophytes</taxon>
        <taxon>Trebouxiophyceae</taxon>
        <taxon>Trebouxiophyceae incertae sedis</taxon>
        <taxon>Coccomyxaceae</taxon>
        <taxon>Coccomyxa</taxon>
    </lineage>
</organism>
<protein>
    <submittedName>
        <fullName evidence="2">G7892 protein</fullName>
    </submittedName>
</protein>
<dbReference type="EMBL" id="CAXHTA020000012">
    <property type="protein sequence ID" value="CAL5225114.1"/>
    <property type="molecule type" value="Genomic_DNA"/>
</dbReference>
<feature type="transmembrane region" description="Helical" evidence="1">
    <location>
        <begin position="138"/>
        <end position="160"/>
    </location>
</feature>
<name>A0ABP1FYZ5_9CHLO</name>
<feature type="transmembrane region" description="Helical" evidence="1">
    <location>
        <begin position="172"/>
        <end position="192"/>
    </location>
</feature>